<dbReference type="EMBL" id="NBSK02000002">
    <property type="protein sequence ID" value="KAJ0222632.1"/>
    <property type="molecule type" value="Genomic_DNA"/>
</dbReference>
<feature type="region of interest" description="Disordered" evidence="1">
    <location>
        <begin position="61"/>
        <end position="84"/>
    </location>
</feature>
<feature type="region of interest" description="Disordered" evidence="1">
    <location>
        <begin position="1"/>
        <end position="21"/>
    </location>
</feature>
<evidence type="ECO:0000256" key="1">
    <source>
        <dbReference type="SAM" id="MobiDB-lite"/>
    </source>
</evidence>
<gene>
    <name evidence="2" type="ORF">LSAT_V11C200054510</name>
</gene>
<accession>A0A9R1XWP1</accession>
<evidence type="ECO:0000313" key="2">
    <source>
        <dbReference type="EMBL" id="KAJ0222632.1"/>
    </source>
</evidence>
<proteinExistence type="predicted"/>
<keyword evidence="3" id="KW-1185">Reference proteome</keyword>
<feature type="compositionally biased region" description="Basic and acidic residues" evidence="1">
    <location>
        <begin position="71"/>
        <end position="84"/>
    </location>
</feature>
<dbReference type="AlphaFoldDB" id="A0A9R1XWP1"/>
<organism evidence="2 3">
    <name type="scientific">Lactuca sativa</name>
    <name type="common">Garden lettuce</name>
    <dbReference type="NCBI Taxonomy" id="4236"/>
    <lineage>
        <taxon>Eukaryota</taxon>
        <taxon>Viridiplantae</taxon>
        <taxon>Streptophyta</taxon>
        <taxon>Embryophyta</taxon>
        <taxon>Tracheophyta</taxon>
        <taxon>Spermatophyta</taxon>
        <taxon>Magnoliopsida</taxon>
        <taxon>eudicotyledons</taxon>
        <taxon>Gunneridae</taxon>
        <taxon>Pentapetalae</taxon>
        <taxon>asterids</taxon>
        <taxon>campanulids</taxon>
        <taxon>Asterales</taxon>
        <taxon>Asteraceae</taxon>
        <taxon>Cichorioideae</taxon>
        <taxon>Cichorieae</taxon>
        <taxon>Lactucinae</taxon>
        <taxon>Lactuca</taxon>
    </lineage>
</organism>
<protein>
    <submittedName>
        <fullName evidence="2">Uncharacterized protein</fullName>
    </submittedName>
</protein>
<sequence length="119" mass="13646">MQLAMTHAVTTKPTTWKKVPRRGKGRFCPINRFEGPAEFGCSFSHLRPILHRFMCNFNPPEAPVSTPRPEASPEARRSREEKSFRAEALLARSPMEKRGSSFTNKDSHIFDFLMVKILI</sequence>
<dbReference type="Proteomes" id="UP000235145">
    <property type="component" value="Unassembled WGS sequence"/>
</dbReference>
<name>A0A9R1XWP1_LACSA</name>
<evidence type="ECO:0000313" key="3">
    <source>
        <dbReference type="Proteomes" id="UP000235145"/>
    </source>
</evidence>
<comment type="caution">
    <text evidence="2">The sequence shown here is derived from an EMBL/GenBank/DDBJ whole genome shotgun (WGS) entry which is preliminary data.</text>
</comment>
<reference evidence="2 3" key="1">
    <citation type="journal article" date="2017" name="Nat. Commun.">
        <title>Genome assembly with in vitro proximity ligation data and whole-genome triplication in lettuce.</title>
        <authorList>
            <person name="Reyes-Chin-Wo S."/>
            <person name="Wang Z."/>
            <person name="Yang X."/>
            <person name="Kozik A."/>
            <person name="Arikit S."/>
            <person name="Song C."/>
            <person name="Xia L."/>
            <person name="Froenicke L."/>
            <person name="Lavelle D.O."/>
            <person name="Truco M.J."/>
            <person name="Xia R."/>
            <person name="Zhu S."/>
            <person name="Xu C."/>
            <person name="Xu H."/>
            <person name="Xu X."/>
            <person name="Cox K."/>
            <person name="Korf I."/>
            <person name="Meyers B.C."/>
            <person name="Michelmore R.W."/>
        </authorList>
    </citation>
    <scope>NUCLEOTIDE SEQUENCE [LARGE SCALE GENOMIC DNA]</scope>
    <source>
        <strain evidence="3">cv. Salinas</strain>
        <tissue evidence="2">Seedlings</tissue>
    </source>
</reference>